<dbReference type="OrthoDB" id="4388755at2759"/>
<dbReference type="PANTHER" id="PTHR38121:SF2">
    <property type="entry name" value="ACYLTRANSFERASE 3 DOMAIN-CONTAINING PROTEIN"/>
    <property type="match status" value="1"/>
</dbReference>
<dbReference type="GO" id="GO:0004553">
    <property type="term" value="F:hydrolase activity, hydrolyzing O-glycosyl compounds"/>
    <property type="evidence" value="ECO:0007669"/>
    <property type="project" value="InterPro"/>
</dbReference>
<feature type="domain" description="GH16" evidence="2">
    <location>
        <begin position="262"/>
        <end position="523"/>
    </location>
</feature>
<evidence type="ECO:0000256" key="1">
    <source>
        <dbReference type="SAM" id="MobiDB-lite"/>
    </source>
</evidence>
<sequence>MPFRERIKELCGGCFREPTTGEDLQQPPPLPVPLPDVGKDGIYSPSLSFISETSTRSTYCPRTEETVPISTISTYIKAINILSSLHLAPLAFMILVLSNLIAVNAFSCDHIGNLAVVTSANRLSERDGPGIEPGEPREVRKGYIVGPPWSYLFYPPPPFGYSTVPGISSFPRSTQSPAPLTTTPSAPSITNTSSTSVVVYPTTTISPYPLSSPSASPASGVSPTSASRSTSVPDRASFSPTIPGTASSSRTSSSSSTKSVATTNTSAPIQTSNVVQVGNQWLVPEAGIFDNRASFTFGNGFPDGLQISNYSNHQRGSGPSPEVPYNPKFDPANVHIMDGMLALTVPGHQRPNKHNGWALSSAEVTTVKENILHGSVRTRAILSKVPGTCHGFFFYRSDTQEIDIEYLTDPSSLSNNGPGKRIPMHYTNQAVDPEDEPETQATGTSPLDCTTAVHEYRIDWTSDYTAFYLDGKLQKKFTTNVPSESGPWVWNNWANGNKGWSVGPPSSDNILLIKSIEMYYNTD</sequence>
<feature type="region of interest" description="Disordered" evidence="1">
    <location>
        <begin position="209"/>
        <end position="264"/>
    </location>
</feature>
<dbReference type="GO" id="GO:0005975">
    <property type="term" value="P:carbohydrate metabolic process"/>
    <property type="evidence" value="ECO:0007669"/>
    <property type="project" value="InterPro"/>
</dbReference>
<gene>
    <name evidence="3" type="ORF">PV08_06867</name>
</gene>
<dbReference type="HOGENOM" id="CLU_520774_0_0_1"/>
<accession>A0A0D1YGG6</accession>
<dbReference type="InterPro" id="IPR000757">
    <property type="entry name" value="Beta-glucanase-like"/>
</dbReference>
<reference evidence="3 4" key="1">
    <citation type="submission" date="2015-01" db="EMBL/GenBank/DDBJ databases">
        <title>The Genome Sequence of Exophiala spinifera CBS89968.</title>
        <authorList>
            <consortium name="The Broad Institute Genomics Platform"/>
            <person name="Cuomo C."/>
            <person name="de Hoog S."/>
            <person name="Gorbushina A."/>
            <person name="Stielow B."/>
            <person name="Teixiera M."/>
            <person name="Abouelleil A."/>
            <person name="Chapman S.B."/>
            <person name="Priest M."/>
            <person name="Young S.K."/>
            <person name="Wortman J."/>
            <person name="Nusbaum C."/>
            <person name="Birren B."/>
        </authorList>
    </citation>
    <scope>NUCLEOTIDE SEQUENCE [LARGE SCALE GENOMIC DNA]</scope>
    <source>
        <strain evidence="3 4">CBS 89968</strain>
    </source>
</reference>
<dbReference type="AlphaFoldDB" id="A0A0D1YGG6"/>
<dbReference type="CDD" id="cd00413">
    <property type="entry name" value="Glyco_hydrolase_16"/>
    <property type="match status" value="1"/>
</dbReference>
<dbReference type="Gene3D" id="2.60.120.200">
    <property type="match status" value="1"/>
</dbReference>
<evidence type="ECO:0000259" key="2">
    <source>
        <dbReference type="PROSITE" id="PS51762"/>
    </source>
</evidence>
<organism evidence="3 4">
    <name type="scientific">Exophiala spinifera</name>
    <dbReference type="NCBI Taxonomy" id="91928"/>
    <lineage>
        <taxon>Eukaryota</taxon>
        <taxon>Fungi</taxon>
        <taxon>Dikarya</taxon>
        <taxon>Ascomycota</taxon>
        <taxon>Pezizomycotina</taxon>
        <taxon>Eurotiomycetes</taxon>
        <taxon>Chaetothyriomycetidae</taxon>
        <taxon>Chaetothyriales</taxon>
        <taxon>Herpotrichiellaceae</taxon>
        <taxon>Exophiala</taxon>
    </lineage>
</organism>
<evidence type="ECO:0000313" key="4">
    <source>
        <dbReference type="Proteomes" id="UP000053328"/>
    </source>
</evidence>
<dbReference type="InterPro" id="IPR013320">
    <property type="entry name" value="ConA-like_dom_sf"/>
</dbReference>
<feature type="compositionally biased region" description="Low complexity" evidence="1">
    <location>
        <begin position="245"/>
        <end position="264"/>
    </location>
</feature>
<name>A0A0D1YGG6_9EURO</name>
<feature type="region of interest" description="Disordered" evidence="1">
    <location>
        <begin position="171"/>
        <end position="192"/>
    </location>
</feature>
<evidence type="ECO:0000313" key="3">
    <source>
        <dbReference type="EMBL" id="KIW14086.1"/>
    </source>
</evidence>
<dbReference type="EMBL" id="KN847496">
    <property type="protein sequence ID" value="KIW14086.1"/>
    <property type="molecule type" value="Genomic_DNA"/>
</dbReference>
<keyword evidence="4" id="KW-1185">Reference proteome</keyword>
<proteinExistence type="predicted"/>
<protein>
    <recommendedName>
        <fullName evidence="2">GH16 domain-containing protein</fullName>
    </recommendedName>
</protein>
<dbReference type="PROSITE" id="PS51762">
    <property type="entry name" value="GH16_2"/>
    <property type="match status" value="1"/>
</dbReference>
<dbReference type="Proteomes" id="UP000053328">
    <property type="component" value="Unassembled WGS sequence"/>
</dbReference>
<dbReference type="GeneID" id="27333950"/>
<feature type="compositionally biased region" description="Low complexity" evidence="1">
    <location>
        <begin position="173"/>
        <end position="192"/>
    </location>
</feature>
<dbReference type="VEuPathDB" id="FungiDB:PV08_06867"/>
<dbReference type="PANTHER" id="PTHR38121">
    <property type="entry name" value="GH16 DOMAIN-CONTAINING PROTEIN"/>
    <property type="match status" value="1"/>
</dbReference>
<dbReference type="STRING" id="91928.A0A0D1YGG6"/>
<dbReference type="SUPFAM" id="SSF49899">
    <property type="entry name" value="Concanavalin A-like lectins/glucanases"/>
    <property type="match status" value="1"/>
</dbReference>
<feature type="compositionally biased region" description="Polar residues" evidence="1">
    <location>
        <begin position="228"/>
        <end position="244"/>
    </location>
</feature>
<feature type="compositionally biased region" description="Low complexity" evidence="1">
    <location>
        <begin position="209"/>
        <end position="227"/>
    </location>
</feature>
<dbReference type="Pfam" id="PF00722">
    <property type="entry name" value="Glyco_hydro_16"/>
    <property type="match status" value="1"/>
</dbReference>
<dbReference type="RefSeq" id="XP_016234302.1">
    <property type="nucleotide sequence ID" value="XM_016381200.1"/>
</dbReference>